<evidence type="ECO:0008006" key="3">
    <source>
        <dbReference type="Google" id="ProtNLM"/>
    </source>
</evidence>
<feature type="region of interest" description="Disordered" evidence="1">
    <location>
        <begin position="84"/>
        <end position="121"/>
    </location>
</feature>
<organism evidence="2">
    <name type="scientific">bioreactor metagenome</name>
    <dbReference type="NCBI Taxonomy" id="1076179"/>
    <lineage>
        <taxon>unclassified sequences</taxon>
        <taxon>metagenomes</taxon>
        <taxon>ecological metagenomes</taxon>
    </lineage>
</organism>
<protein>
    <recommendedName>
        <fullName evidence="3">Phospholipase D-like domain-containing protein</fullName>
    </recommendedName>
</protein>
<feature type="compositionally biased region" description="Acidic residues" evidence="1">
    <location>
        <begin position="91"/>
        <end position="110"/>
    </location>
</feature>
<evidence type="ECO:0000256" key="1">
    <source>
        <dbReference type="SAM" id="MobiDB-lite"/>
    </source>
</evidence>
<dbReference type="EMBL" id="VSSQ01006386">
    <property type="protein sequence ID" value="MPM32522.1"/>
    <property type="molecule type" value="Genomic_DNA"/>
</dbReference>
<name>A0A644YVM4_9ZZZZ</name>
<dbReference type="AlphaFoldDB" id="A0A644YVM4"/>
<comment type="caution">
    <text evidence="2">The sequence shown here is derived from an EMBL/GenBank/DDBJ whole genome shotgun (WGS) entry which is preliminary data.</text>
</comment>
<reference evidence="2" key="1">
    <citation type="submission" date="2019-08" db="EMBL/GenBank/DDBJ databases">
        <authorList>
            <person name="Kucharzyk K."/>
            <person name="Murdoch R.W."/>
            <person name="Higgins S."/>
            <person name="Loffler F."/>
        </authorList>
    </citation>
    <scope>NUCLEOTIDE SEQUENCE</scope>
</reference>
<sequence length="121" mass="13953">MMRDRRKASAVEYYERLQDSCRRNGWTACSRNTHAKLALFDTAAGKFVLEGSSNLNEAPNWEQFSLEQDEDLYDFYLAALDRMEQTGAGTEEAEEREEDQGEDDGEEDGLWAETRNRGIWS</sequence>
<gene>
    <name evidence="2" type="ORF">SDC9_79085</name>
</gene>
<evidence type="ECO:0000313" key="2">
    <source>
        <dbReference type="EMBL" id="MPM32522.1"/>
    </source>
</evidence>
<proteinExistence type="predicted"/>
<accession>A0A644YVM4</accession>